<dbReference type="Proteomes" id="UP001178888">
    <property type="component" value="Unassembled WGS sequence"/>
</dbReference>
<proteinExistence type="predicted"/>
<dbReference type="EMBL" id="JAVGVR010000001">
    <property type="protein sequence ID" value="MDQ6598819.1"/>
    <property type="molecule type" value="Genomic_DNA"/>
</dbReference>
<keyword evidence="2" id="KW-1185">Reference proteome</keyword>
<accession>A0AA90QXR2</accession>
<evidence type="ECO:0000313" key="2">
    <source>
        <dbReference type="Proteomes" id="UP001178888"/>
    </source>
</evidence>
<dbReference type="RefSeq" id="WP_165976401.1">
    <property type="nucleotide sequence ID" value="NZ_JAVGVR010000001.1"/>
</dbReference>
<gene>
    <name evidence="1" type="ORF">RCG21_21065</name>
</gene>
<sequence>MGVVIGFTMIIFTLVVGTAIGMKANKNVRSFNDEEHEIFVGNEADKES</sequence>
<evidence type="ECO:0000313" key="1">
    <source>
        <dbReference type="EMBL" id="MDQ6598819.1"/>
    </source>
</evidence>
<comment type="caution">
    <text evidence="1">The sequence shown here is derived from an EMBL/GenBank/DDBJ whole genome shotgun (WGS) entry which is preliminary data.</text>
</comment>
<organism evidence="1 2">
    <name type="scientific">Bacillus salipaludis</name>
    <dbReference type="NCBI Taxonomy" id="2547811"/>
    <lineage>
        <taxon>Bacteria</taxon>
        <taxon>Bacillati</taxon>
        <taxon>Bacillota</taxon>
        <taxon>Bacilli</taxon>
        <taxon>Bacillales</taxon>
        <taxon>Bacillaceae</taxon>
        <taxon>Bacillus</taxon>
    </lineage>
</organism>
<dbReference type="AlphaFoldDB" id="A0AA90QXR2"/>
<name>A0AA90QXR2_9BACI</name>
<reference evidence="1" key="1">
    <citation type="submission" date="2023-08" db="EMBL/GenBank/DDBJ databases">
        <title>Nitrogen cycling bacteria in agricultural field soils.</title>
        <authorList>
            <person name="Jang J."/>
        </authorList>
    </citation>
    <scope>NUCLEOTIDE SEQUENCE</scope>
    <source>
        <strain evidence="1">PS3-36</strain>
    </source>
</reference>
<protein>
    <submittedName>
        <fullName evidence="1">Uncharacterized protein</fullName>
    </submittedName>
</protein>